<organism evidence="2">
    <name type="scientific">Anguilla anguilla</name>
    <name type="common">European freshwater eel</name>
    <name type="synonym">Muraena anguilla</name>
    <dbReference type="NCBI Taxonomy" id="7936"/>
    <lineage>
        <taxon>Eukaryota</taxon>
        <taxon>Metazoa</taxon>
        <taxon>Chordata</taxon>
        <taxon>Craniata</taxon>
        <taxon>Vertebrata</taxon>
        <taxon>Euteleostomi</taxon>
        <taxon>Actinopterygii</taxon>
        <taxon>Neopterygii</taxon>
        <taxon>Teleostei</taxon>
        <taxon>Anguilliformes</taxon>
        <taxon>Anguillidae</taxon>
        <taxon>Anguilla</taxon>
    </lineage>
</organism>
<feature type="compositionally biased region" description="Basic and acidic residues" evidence="1">
    <location>
        <begin position="18"/>
        <end position="32"/>
    </location>
</feature>
<sequence length="32" mass="3616">MSLGHSRPPWRTFSSKPRGRECLKAMDRSGLA</sequence>
<accession>A0A0E9SYC1</accession>
<evidence type="ECO:0000313" key="2">
    <source>
        <dbReference type="EMBL" id="JAH46237.1"/>
    </source>
</evidence>
<protein>
    <submittedName>
        <fullName evidence="2">Uncharacterized protein</fullName>
    </submittedName>
</protein>
<name>A0A0E9SYC1_ANGAN</name>
<dbReference type="EMBL" id="GBXM01062340">
    <property type="protein sequence ID" value="JAH46237.1"/>
    <property type="molecule type" value="Transcribed_RNA"/>
</dbReference>
<reference evidence="2" key="1">
    <citation type="submission" date="2014-11" db="EMBL/GenBank/DDBJ databases">
        <authorList>
            <person name="Amaro Gonzalez C."/>
        </authorList>
    </citation>
    <scope>NUCLEOTIDE SEQUENCE</scope>
</reference>
<feature type="region of interest" description="Disordered" evidence="1">
    <location>
        <begin position="1"/>
        <end position="32"/>
    </location>
</feature>
<reference evidence="2" key="2">
    <citation type="journal article" date="2015" name="Fish Shellfish Immunol.">
        <title>Early steps in the European eel (Anguilla anguilla)-Vibrio vulnificus interaction in the gills: Role of the RtxA13 toxin.</title>
        <authorList>
            <person name="Callol A."/>
            <person name="Pajuelo D."/>
            <person name="Ebbesson L."/>
            <person name="Teles M."/>
            <person name="MacKenzie S."/>
            <person name="Amaro C."/>
        </authorList>
    </citation>
    <scope>NUCLEOTIDE SEQUENCE</scope>
</reference>
<proteinExistence type="predicted"/>
<dbReference type="AlphaFoldDB" id="A0A0E9SYC1"/>
<evidence type="ECO:0000256" key="1">
    <source>
        <dbReference type="SAM" id="MobiDB-lite"/>
    </source>
</evidence>